<evidence type="ECO:0000313" key="1">
    <source>
        <dbReference type="EMBL" id="MPC51594.1"/>
    </source>
</evidence>
<comment type="caution">
    <text evidence="1">The sequence shown here is derived from an EMBL/GenBank/DDBJ whole genome shotgun (WGS) entry which is preliminary data.</text>
</comment>
<evidence type="ECO:0000313" key="2">
    <source>
        <dbReference type="Proteomes" id="UP000324222"/>
    </source>
</evidence>
<dbReference type="EMBL" id="VSRR010010279">
    <property type="protein sequence ID" value="MPC51594.1"/>
    <property type="molecule type" value="Genomic_DNA"/>
</dbReference>
<sequence>MGEKQVARTANTRTPLLFFSSGSFLFPPSIVMFPKSSLQGNTFKRLNARRHAILLCLLYRLKTKEDNGKQRTYKARRLNGRRQYDITKVKSMMRYWSTVASISLTSGYQLGIE</sequence>
<dbReference type="AlphaFoldDB" id="A0A5B7G531"/>
<gene>
    <name evidence="1" type="ORF">E2C01_045443</name>
</gene>
<organism evidence="1 2">
    <name type="scientific">Portunus trituberculatus</name>
    <name type="common">Swimming crab</name>
    <name type="synonym">Neptunus trituberculatus</name>
    <dbReference type="NCBI Taxonomy" id="210409"/>
    <lineage>
        <taxon>Eukaryota</taxon>
        <taxon>Metazoa</taxon>
        <taxon>Ecdysozoa</taxon>
        <taxon>Arthropoda</taxon>
        <taxon>Crustacea</taxon>
        <taxon>Multicrustacea</taxon>
        <taxon>Malacostraca</taxon>
        <taxon>Eumalacostraca</taxon>
        <taxon>Eucarida</taxon>
        <taxon>Decapoda</taxon>
        <taxon>Pleocyemata</taxon>
        <taxon>Brachyura</taxon>
        <taxon>Eubrachyura</taxon>
        <taxon>Portunoidea</taxon>
        <taxon>Portunidae</taxon>
        <taxon>Portuninae</taxon>
        <taxon>Portunus</taxon>
    </lineage>
</organism>
<name>A0A5B7G531_PORTR</name>
<keyword evidence="2" id="KW-1185">Reference proteome</keyword>
<proteinExistence type="predicted"/>
<reference evidence="1 2" key="1">
    <citation type="submission" date="2019-05" db="EMBL/GenBank/DDBJ databases">
        <title>Another draft genome of Portunus trituberculatus and its Hox gene families provides insights of decapod evolution.</title>
        <authorList>
            <person name="Jeong J.-H."/>
            <person name="Song I."/>
            <person name="Kim S."/>
            <person name="Choi T."/>
            <person name="Kim D."/>
            <person name="Ryu S."/>
            <person name="Kim W."/>
        </authorList>
    </citation>
    <scope>NUCLEOTIDE SEQUENCE [LARGE SCALE GENOMIC DNA]</scope>
    <source>
        <tissue evidence="1">Muscle</tissue>
    </source>
</reference>
<dbReference type="Proteomes" id="UP000324222">
    <property type="component" value="Unassembled WGS sequence"/>
</dbReference>
<protein>
    <submittedName>
        <fullName evidence="1">Uncharacterized protein</fullName>
    </submittedName>
</protein>
<accession>A0A5B7G531</accession>